<sequence>GQHRRLPGRARRPARRPRRLLRPFRRPHGAHLHHPEAPGRRAAAVPRQRRRPRRRPDLGDLPAQPARLLGGQRARPLRPAAPAGPAPARPRAAAGDAEPGLRDGRLVRDQHELAVLRRRGHPRPRRAGAGAGGAELPQRRGGPRGRRGAGARLHPDPHRPDRQLLGRPRPGRDPGPAAALTRRGRPAHGRRRGAEPLRRPDGHDPGRRRADDRRGSGGQPGGHQARRDERWRLLQRQLRPPVREPQPGDELPGGPPPPAHPRGADPHLRHHGRRPAPGPGDPRRHGRGLRHLARGDHRLRGGPPRHGAAGRGRLAGGQGGALRRRAVGAVRHGDHHDVHRRRELLPRQLHRHRRRHADPQHDVRRGHARWRRRRALRGPRHRHPRRLPRRADGRPHPGVPAEEDRQPGDRARRPVRPRHPDRAARGPGHRRVAALLPGGLHQQRRPRVQRGAVRLHLGQQQQRQRLRGHHHRHHLRQHRARAVHARRALPADRLRAGAGRQPGPPDADAAVGGHPAHALGPLRHPRGRGARHRHRSHVLPGARARTPRRRPHHRVRSTLM</sequence>
<protein>
    <submittedName>
        <fullName evidence="2">Potassium-transporting ATPase A chain</fullName>
        <ecNumber evidence="2">3.6.3.12</ecNumber>
    </submittedName>
</protein>
<proteinExistence type="predicted"/>
<dbReference type="AlphaFoldDB" id="A0A6J4PKL2"/>
<reference evidence="2" key="1">
    <citation type="submission" date="2020-02" db="EMBL/GenBank/DDBJ databases">
        <authorList>
            <person name="Meier V. D."/>
        </authorList>
    </citation>
    <scope>NUCLEOTIDE SEQUENCE</scope>
    <source>
        <strain evidence="2">AVDCRST_MAG66</strain>
    </source>
</reference>
<feature type="compositionally biased region" description="Low complexity" evidence="1">
    <location>
        <begin position="165"/>
        <end position="180"/>
    </location>
</feature>
<evidence type="ECO:0000256" key="1">
    <source>
        <dbReference type="SAM" id="MobiDB-lite"/>
    </source>
</evidence>
<feature type="compositionally biased region" description="Basic residues" evidence="1">
    <location>
        <begin position="116"/>
        <end position="126"/>
    </location>
</feature>
<feature type="compositionally biased region" description="Basic residues" evidence="1">
    <location>
        <begin position="523"/>
        <end position="537"/>
    </location>
</feature>
<feature type="compositionally biased region" description="Basic and acidic residues" evidence="1">
    <location>
        <begin position="99"/>
        <end position="115"/>
    </location>
</feature>
<keyword evidence="2" id="KW-0378">Hydrolase</keyword>
<feature type="compositionally biased region" description="Basic residues" evidence="1">
    <location>
        <begin position="545"/>
        <end position="560"/>
    </location>
</feature>
<feature type="compositionally biased region" description="Basic residues" evidence="1">
    <location>
        <begin position="1"/>
        <end position="32"/>
    </location>
</feature>
<feature type="region of interest" description="Disordered" evidence="1">
    <location>
        <begin position="496"/>
        <end position="560"/>
    </location>
</feature>
<feature type="non-terminal residue" evidence="2">
    <location>
        <position position="1"/>
    </location>
</feature>
<feature type="compositionally biased region" description="Basic and acidic residues" evidence="1">
    <location>
        <begin position="402"/>
        <end position="424"/>
    </location>
</feature>
<feature type="compositionally biased region" description="Basic and acidic residues" evidence="1">
    <location>
        <begin position="153"/>
        <end position="164"/>
    </location>
</feature>
<evidence type="ECO:0000313" key="2">
    <source>
        <dbReference type="EMBL" id="CAA9416731.1"/>
    </source>
</evidence>
<gene>
    <name evidence="2" type="ORF">AVDCRST_MAG66-2350</name>
</gene>
<feature type="region of interest" description="Disordered" evidence="1">
    <location>
        <begin position="1"/>
        <end position="429"/>
    </location>
</feature>
<feature type="compositionally biased region" description="Low complexity" evidence="1">
    <location>
        <begin position="89"/>
        <end position="98"/>
    </location>
</feature>
<feature type="non-terminal residue" evidence="2">
    <location>
        <position position="560"/>
    </location>
</feature>
<feature type="compositionally biased region" description="Basic residues" evidence="1">
    <location>
        <begin position="338"/>
        <end position="356"/>
    </location>
</feature>
<dbReference type="EC" id="3.6.3.12" evidence="2"/>
<feature type="compositionally biased region" description="Basic residues" evidence="1">
    <location>
        <begin position="182"/>
        <end position="191"/>
    </location>
</feature>
<accession>A0A6J4PKL2</accession>
<dbReference type="GO" id="GO:0016787">
    <property type="term" value="F:hydrolase activity"/>
    <property type="evidence" value="ECO:0007669"/>
    <property type="project" value="UniProtKB-KW"/>
</dbReference>
<feature type="compositionally biased region" description="Low complexity" evidence="1">
    <location>
        <begin position="70"/>
        <end position="81"/>
    </location>
</feature>
<dbReference type="EMBL" id="CADCUS010000348">
    <property type="protein sequence ID" value="CAA9416731.1"/>
    <property type="molecule type" value="Genomic_DNA"/>
</dbReference>
<name>A0A6J4PKL2_9PSEU</name>
<feature type="compositionally biased region" description="Gly residues" evidence="1">
    <location>
        <begin position="309"/>
        <end position="320"/>
    </location>
</feature>
<feature type="compositionally biased region" description="Basic and acidic residues" evidence="1">
    <location>
        <begin position="192"/>
        <end position="215"/>
    </location>
</feature>
<organism evidence="2">
    <name type="scientific">uncultured Pseudonocardia sp</name>
    <dbReference type="NCBI Taxonomy" id="211455"/>
    <lineage>
        <taxon>Bacteria</taxon>
        <taxon>Bacillati</taxon>
        <taxon>Actinomycetota</taxon>
        <taxon>Actinomycetes</taxon>
        <taxon>Pseudonocardiales</taxon>
        <taxon>Pseudonocardiaceae</taxon>
        <taxon>Pseudonocardia</taxon>
        <taxon>environmental samples</taxon>
    </lineage>
</organism>
<feature type="compositionally biased region" description="Basic residues" evidence="1">
    <location>
        <begin position="366"/>
        <end position="388"/>
    </location>
</feature>